<keyword evidence="1" id="KW-0547">Nucleotide-binding</keyword>
<comment type="caution">
    <text evidence="4">The sequence shown here is derived from an EMBL/GenBank/DDBJ whole genome shotgun (WGS) entry which is preliminary data.</text>
</comment>
<evidence type="ECO:0000259" key="3">
    <source>
        <dbReference type="PROSITE" id="PS50011"/>
    </source>
</evidence>
<sequence length="265" mass="27755">MQGIADYEFLRSLGQGNHGEFFLARRPPRLPVEADLVAVKVVGGTGEDAFRRATRELKAFAAVTSPHLVTLYDAGQQGGVFYYSMEYLPDGSLAAPSRPAETAERVRAVACAARAAQALHDAGIVHRDVKPGNVLLAGRGAKLSDLGLSQVLTPGVQVTGMGRISSVEFTDPGLLRGEHPSPAADVWSLGATLHWALSGGGLYGDLPADDTILTLRTVLSTPPAVSPSISPGTAEAIRGCLAEPSDRPSALEFAVRLESLPPALL</sequence>
<dbReference type="Pfam" id="PF00069">
    <property type="entry name" value="Pkinase"/>
    <property type="match status" value="1"/>
</dbReference>
<dbReference type="PROSITE" id="PS50011">
    <property type="entry name" value="PROTEIN_KINASE_DOM"/>
    <property type="match status" value="1"/>
</dbReference>
<accession>A0ABP6GQR5</accession>
<dbReference type="SMART" id="SM00220">
    <property type="entry name" value="S_TKc"/>
    <property type="match status" value="1"/>
</dbReference>
<dbReference type="PANTHER" id="PTHR24346">
    <property type="entry name" value="MAP/MICROTUBULE AFFINITY-REGULATING KINASE"/>
    <property type="match status" value="1"/>
</dbReference>
<dbReference type="SUPFAM" id="SSF56112">
    <property type="entry name" value="Protein kinase-like (PK-like)"/>
    <property type="match status" value="1"/>
</dbReference>
<evidence type="ECO:0000256" key="1">
    <source>
        <dbReference type="ARBA" id="ARBA00022741"/>
    </source>
</evidence>
<protein>
    <recommendedName>
        <fullName evidence="3">Protein kinase domain-containing protein</fullName>
    </recommendedName>
</protein>
<dbReference type="Gene3D" id="3.30.200.20">
    <property type="entry name" value="Phosphorylase Kinase, domain 1"/>
    <property type="match status" value="1"/>
</dbReference>
<dbReference type="Proteomes" id="UP001501842">
    <property type="component" value="Unassembled WGS sequence"/>
</dbReference>
<dbReference type="RefSeq" id="WP_344450863.1">
    <property type="nucleotide sequence ID" value="NZ_BAAATZ010000009.1"/>
</dbReference>
<evidence type="ECO:0000313" key="4">
    <source>
        <dbReference type="EMBL" id="GAA2726422.1"/>
    </source>
</evidence>
<dbReference type="InterPro" id="IPR011009">
    <property type="entry name" value="Kinase-like_dom_sf"/>
</dbReference>
<dbReference type="PANTHER" id="PTHR24346:SF30">
    <property type="entry name" value="MATERNAL EMBRYONIC LEUCINE ZIPPER KINASE"/>
    <property type="match status" value="1"/>
</dbReference>
<dbReference type="InterPro" id="IPR008271">
    <property type="entry name" value="Ser/Thr_kinase_AS"/>
</dbReference>
<dbReference type="EMBL" id="BAAATZ010000009">
    <property type="protein sequence ID" value="GAA2726422.1"/>
    <property type="molecule type" value="Genomic_DNA"/>
</dbReference>
<keyword evidence="5" id="KW-1185">Reference proteome</keyword>
<dbReference type="CDD" id="cd14014">
    <property type="entry name" value="STKc_PknB_like"/>
    <property type="match status" value="1"/>
</dbReference>
<evidence type="ECO:0000256" key="2">
    <source>
        <dbReference type="ARBA" id="ARBA00022840"/>
    </source>
</evidence>
<dbReference type="PROSITE" id="PS00108">
    <property type="entry name" value="PROTEIN_KINASE_ST"/>
    <property type="match status" value="1"/>
</dbReference>
<organism evidence="4 5">
    <name type="scientific">Actinocorallia aurantiaca</name>
    <dbReference type="NCBI Taxonomy" id="46204"/>
    <lineage>
        <taxon>Bacteria</taxon>
        <taxon>Bacillati</taxon>
        <taxon>Actinomycetota</taxon>
        <taxon>Actinomycetes</taxon>
        <taxon>Streptosporangiales</taxon>
        <taxon>Thermomonosporaceae</taxon>
        <taxon>Actinocorallia</taxon>
    </lineage>
</organism>
<dbReference type="InterPro" id="IPR000719">
    <property type="entry name" value="Prot_kinase_dom"/>
</dbReference>
<proteinExistence type="predicted"/>
<keyword evidence="2" id="KW-0067">ATP-binding</keyword>
<evidence type="ECO:0000313" key="5">
    <source>
        <dbReference type="Proteomes" id="UP001501842"/>
    </source>
</evidence>
<reference evidence="5" key="1">
    <citation type="journal article" date="2019" name="Int. J. Syst. Evol. Microbiol.">
        <title>The Global Catalogue of Microorganisms (GCM) 10K type strain sequencing project: providing services to taxonomists for standard genome sequencing and annotation.</title>
        <authorList>
            <consortium name="The Broad Institute Genomics Platform"/>
            <consortium name="The Broad Institute Genome Sequencing Center for Infectious Disease"/>
            <person name="Wu L."/>
            <person name="Ma J."/>
        </authorList>
    </citation>
    <scope>NUCLEOTIDE SEQUENCE [LARGE SCALE GENOMIC DNA]</scope>
    <source>
        <strain evidence="5">JCM 8201</strain>
    </source>
</reference>
<gene>
    <name evidence="4" type="ORF">GCM10010439_28900</name>
</gene>
<dbReference type="Gene3D" id="1.10.510.10">
    <property type="entry name" value="Transferase(Phosphotransferase) domain 1"/>
    <property type="match status" value="1"/>
</dbReference>
<feature type="domain" description="Protein kinase" evidence="3">
    <location>
        <begin position="7"/>
        <end position="264"/>
    </location>
</feature>
<name>A0ABP6GQR5_9ACTN</name>